<dbReference type="CDD" id="cd02696">
    <property type="entry name" value="MurNAc-LAA"/>
    <property type="match status" value="1"/>
</dbReference>
<dbReference type="PANTHER" id="PTHR30404:SF0">
    <property type="entry name" value="N-ACETYLMURAMOYL-L-ALANINE AMIDASE AMIC"/>
    <property type="match status" value="1"/>
</dbReference>
<dbReference type="InterPro" id="IPR002508">
    <property type="entry name" value="MurNAc-LAA_cat"/>
</dbReference>
<dbReference type="GO" id="GO:0030288">
    <property type="term" value="C:outer membrane-bounded periplasmic space"/>
    <property type="evidence" value="ECO:0007669"/>
    <property type="project" value="TreeGrafter"/>
</dbReference>
<evidence type="ECO:0000259" key="4">
    <source>
        <dbReference type="SMART" id="SM00646"/>
    </source>
</evidence>
<evidence type="ECO:0000256" key="3">
    <source>
        <dbReference type="ARBA" id="ARBA00022801"/>
    </source>
</evidence>
<dbReference type="KEGG" id="alq:C7Y71_009835"/>
<evidence type="ECO:0000313" key="5">
    <source>
        <dbReference type="EMBL" id="QFQ13282.1"/>
    </source>
</evidence>
<proteinExistence type="predicted"/>
<dbReference type="RefSeq" id="WP_111897513.1">
    <property type="nucleotide sequence ID" value="NZ_CP033459.1"/>
</dbReference>
<sequence length="194" mass="21695">MKILIDNGHGYNTPGKCSPDKRLLEWKYTREIATELLARLKAAGFDAERIVTEDVDISLKERCRRVNAICKRVGASNVVLVSIHNNAAGSGGKWRDATGWCGFVYTKASSRSCHLAQLLYAEAEKRGLKGNRSVPREHYWMKNLAIVRDTACPAVLTENLFQDNKGEVDFLLSPQGREAIVSLHFDALIKYVSE</sequence>
<keyword evidence="6" id="KW-1185">Reference proteome</keyword>
<dbReference type="Proteomes" id="UP000249375">
    <property type="component" value="Chromosome"/>
</dbReference>
<accession>A0A5P8E8L7</accession>
<reference evidence="5 6" key="1">
    <citation type="submission" date="2018-11" db="EMBL/GenBank/DDBJ databases">
        <authorList>
            <person name="Na S.W."/>
            <person name="Baik M."/>
        </authorList>
    </citation>
    <scope>NUCLEOTIDE SEQUENCE [LARGE SCALE GENOMIC DNA]</scope>
    <source>
        <strain evidence="5 6">E39</strain>
    </source>
</reference>
<protein>
    <recommendedName>
        <fullName evidence="2">N-acetylmuramoyl-L-alanine amidase</fullName>
        <ecNumber evidence="2">3.5.1.28</ecNumber>
    </recommendedName>
</protein>
<evidence type="ECO:0000256" key="2">
    <source>
        <dbReference type="ARBA" id="ARBA00011901"/>
    </source>
</evidence>
<dbReference type="EMBL" id="CP033459">
    <property type="protein sequence ID" value="QFQ13282.1"/>
    <property type="molecule type" value="Genomic_DNA"/>
</dbReference>
<dbReference type="PANTHER" id="PTHR30404">
    <property type="entry name" value="N-ACETYLMURAMOYL-L-ALANINE AMIDASE"/>
    <property type="match status" value="1"/>
</dbReference>
<dbReference type="InterPro" id="IPR050695">
    <property type="entry name" value="N-acetylmuramoyl_amidase_3"/>
</dbReference>
<evidence type="ECO:0000256" key="1">
    <source>
        <dbReference type="ARBA" id="ARBA00001561"/>
    </source>
</evidence>
<dbReference type="EC" id="3.5.1.28" evidence="2"/>
<dbReference type="GO" id="GO:0008745">
    <property type="term" value="F:N-acetylmuramoyl-L-alanine amidase activity"/>
    <property type="evidence" value="ECO:0007669"/>
    <property type="project" value="UniProtKB-EC"/>
</dbReference>
<evidence type="ECO:0000313" key="6">
    <source>
        <dbReference type="Proteomes" id="UP000249375"/>
    </source>
</evidence>
<keyword evidence="3" id="KW-0378">Hydrolase</keyword>
<feature type="domain" description="MurNAc-LAA" evidence="4">
    <location>
        <begin position="67"/>
        <end position="189"/>
    </location>
</feature>
<dbReference type="GO" id="GO:0009253">
    <property type="term" value="P:peptidoglycan catabolic process"/>
    <property type="evidence" value="ECO:0007669"/>
    <property type="project" value="InterPro"/>
</dbReference>
<dbReference type="SUPFAM" id="SSF53187">
    <property type="entry name" value="Zn-dependent exopeptidases"/>
    <property type="match status" value="1"/>
</dbReference>
<gene>
    <name evidence="5" type="ORF">C7Y71_009835</name>
</gene>
<dbReference type="Pfam" id="PF01520">
    <property type="entry name" value="Amidase_3"/>
    <property type="match status" value="1"/>
</dbReference>
<comment type="catalytic activity">
    <reaction evidence="1">
        <text>Hydrolyzes the link between N-acetylmuramoyl residues and L-amino acid residues in certain cell-wall glycopeptides.</text>
        <dbReference type="EC" id="3.5.1.28"/>
    </reaction>
</comment>
<name>A0A5P8E8L7_9BACT</name>
<dbReference type="AlphaFoldDB" id="A0A5P8E8L7"/>
<dbReference type="SMART" id="SM00646">
    <property type="entry name" value="Ami_3"/>
    <property type="match status" value="1"/>
</dbReference>
<dbReference type="Gene3D" id="3.40.630.40">
    <property type="entry name" value="Zn-dependent exopeptidases"/>
    <property type="match status" value="1"/>
</dbReference>
<dbReference type="OrthoDB" id="9763643at2"/>
<organism evidence="5 6">
    <name type="scientific">Pseudoprevotella muciniphila</name>
    <dbReference type="NCBI Taxonomy" id="2133944"/>
    <lineage>
        <taxon>Bacteria</taxon>
        <taxon>Pseudomonadati</taxon>
        <taxon>Bacteroidota</taxon>
        <taxon>Bacteroidia</taxon>
        <taxon>Bacteroidales</taxon>
        <taxon>Prevotellaceae</taxon>
        <taxon>Pseudoprevotella</taxon>
    </lineage>
</organism>